<reference evidence="2 3" key="1">
    <citation type="journal article" date="2022" name="Front. Cell. Infect. Microbiol.">
        <title>The Genomes of Two Strains of Taenia crassiceps the Animal Model for the Study of Human Cysticercosis.</title>
        <authorList>
            <person name="Bobes R.J."/>
            <person name="Estrada K."/>
            <person name="Rios-Valencia D.G."/>
            <person name="Calderon-Gallegos A."/>
            <person name="de la Torre P."/>
            <person name="Carrero J.C."/>
            <person name="Sanchez-Flores A."/>
            <person name="Laclette J.P."/>
        </authorList>
    </citation>
    <scope>NUCLEOTIDE SEQUENCE [LARGE SCALE GENOMIC DNA]</scope>
    <source>
        <strain evidence="2">WFUcys</strain>
    </source>
</reference>
<gene>
    <name evidence="2" type="ORF">TcWFU_002713</name>
</gene>
<dbReference type="Proteomes" id="UP001651158">
    <property type="component" value="Unassembled WGS sequence"/>
</dbReference>
<organism evidence="2 3">
    <name type="scientific">Taenia crassiceps</name>
    <dbReference type="NCBI Taxonomy" id="6207"/>
    <lineage>
        <taxon>Eukaryota</taxon>
        <taxon>Metazoa</taxon>
        <taxon>Spiralia</taxon>
        <taxon>Lophotrochozoa</taxon>
        <taxon>Platyhelminthes</taxon>
        <taxon>Cestoda</taxon>
        <taxon>Eucestoda</taxon>
        <taxon>Cyclophyllidea</taxon>
        <taxon>Taeniidae</taxon>
        <taxon>Taenia</taxon>
    </lineage>
</organism>
<sequence>MQFRVHWIGLLAIAVLLCGVQAKKCGSTKCEDRSGFFWSVDCCKSVSNACCYSRRWWPLITTICLVVAAIVIFCCACYCCPCCSCLANCGKNFCSYFTCCCEKKDSSEERKPLKKVYWVSER</sequence>
<comment type="caution">
    <text evidence="2">The sequence shown here is derived from an EMBL/GenBank/DDBJ whole genome shotgun (WGS) entry which is preliminary data.</text>
</comment>
<name>A0ABR4PZL5_9CEST</name>
<evidence type="ECO:0000313" key="3">
    <source>
        <dbReference type="Proteomes" id="UP001651158"/>
    </source>
</evidence>
<keyword evidence="3" id="KW-1185">Reference proteome</keyword>
<keyword evidence="1" id="KW-0732">Signal</keyword>
<dbReference type="EMBL" id="JAKROA010000023">
    <property type="protein sequence ID" value="KAL5102827.1"/>
    <property type="molecule type" value="Genomic_DNA"/>
</dbReference>
<accession>A0ABR4PZL5</accession>
<protein>
    <submittedName>
        <fullName evidence="2">Uncharacterized protein</fullName>
    </submittedName>
</protein>
<evidence type="ECO:0000313" key="2">
    <source>
        <dbReference type="EMBL" id="KAL5102827.1"/>
    </source>
</evidence>
<feature type="signal peptide" evidence="1">
    <location>
        <begin position="1"/>
        <end position="22"/>
    </location>
</feature>
<feature type="chain" id="PRO_5046303348" evidence="1">
    <location>
        <begin position="23"/>
        <end position="122"/>
    </location>
</feature>
<proteinExistence type="predicted"/>
<evidence type="ECO:0000256" key="1">
    <source>
        <dbReference type="SAM" id="SignalP"/>
    </source>
</evidence>